<organism evidence="3">
    <name type="scientific">viral metagenome</name>
    <dbReference type="NCBI Taxonomy" id="1070528"/>
    <lineage>
        <taxon>unclassified sequences</taxon>
        <taxon>metagenomes</taxon>
        <taxon>organismal metagenomes</taxon>
    </lineage>
</organism>
<dbReference type="InterPro" id="IPR003615">
    <property type="entry name" value="HNH_nuc"/>
</dbReference>
<keyword evidence="1" id="KW-0812">Transmembrane</keyword>
<dbReference type="GO" id="GO:0003676">
    <property type="term" value="F:nucleic acid binding"/>
    <property type="evidence" value="ECO:0007669"/>
    <property type="project" value="InterPro"/>
</dbReference>
<protein>
    <recommendedName>
        <fullName evidence="2">HNH nuclease domain-containing protein</fullName>
    </recommendedName>
</protein>
<proteinExistence type="predicted"/>
<feature type="transmembrane region" description="Helical" evidence="1">
    <location>
        <begin position="34"/>
        <end position="51"/>
    </location>
</feature>
<dbReference type="CDD" id="cd00085">
    <property type="entry name" value="HNHc"/>
    <property type="match status" value="1"/>
</dbReference>
<dbReference type="SMART" id="SM00507">
    <property type="entry name" value="HNHc"/>
    <property type="match status" value="1"/>
</dbReference>
<sequence>MRIELWLFLICALVLANIYTEGKYIKNIFRWKKYFQMAGIVLGTLFLYYLIKRNPMKTGEILQTSNEYIKYLPMDRSSVNMLGPILDFTAKQNRGGSPPQVQVTNLPAMENPTATQRIMGSGKKATKRSVSETKKKFVASRQNWRCGNCQKQLTAWFEVDHKIRLEYGGSNHVDNLVALCRECHGEKTTMENL</sequence>
<dbReference type="GO" id="GO:0004519">
    <property type="term" value="F:endonuclease activity"/>
    <property type="evidence" value="ECO:0007669"/>
    <property type="project" value="InterPro"/>
</dbReference>
<evidence type="ECO:0000256" key="1">
    <source>
        <dbReference type="SAM" id="Phobius"/>
    </source>
</evidence>
<keyword evidence="1" id="KW-0472">Membrane</keyword>
<dbReference type="Pfam" id="PF01844">
    <property type="entry name" value="HNH"/>
    <property type="match status" value="1"/>
</dbReference>
<dbReference type="GO" id="GO:0008270">
    <property type="term" value="F:zinc ion binding"/>
    <property type="evidence" value="ECO:0007669"/>
    <property type="project" value="InterPro"/>
</dbReference>
<dbReference type="Gene3D" id="1.10.30.50">
    <property type="match status" value="1"/>
</dbReference>
<feature type="domain" description="HNH nuclease" evidence="2">
    <location>
        <begin position="133"/>
        <end position="185"/>
    </location>
</feature>
<evidence type="ECO:0000259" key="2">
    <source>
        <dbReference type="SMART" id="SM00507"/>
    </source>
</evidence>
<reference evidence="3" key="1">
    <citation type="journal article" date="2020" name="Nature">
        <title>Giant virus diversity and host interactions through global metagenomics.</title>
        <authorList>
            <person name="Schulz F."/>
            <person name="Roux S."/>
            <person name="Paez-Espino D."/>
            <person name="Jungbluth S."/>
            <person name="Walsh D.A."/>
            <person name="Denef V.J."/>
            <person name="McMahon K.D."/>
            <person name="Konstantinidis K.T."/>
            <person name="Eloe-Fadrosh E.A."/>
            <person name="Kyrpides N.C."/>
            <person name="Woyke T."/>
        </authorList>
    </citation>
    <scope>NUCLEOTIDE SEQUENCE</scope>
    <source>
        <strain evidence="3">GVMAG-M-3300023184-16</strain>
    </source>
</reference>
<dbReference type="EMBL" id="MN740015">
    <property type="protein sequence ID" value="QHT84043.1"/>
    <property type="molecule type" value="Genomic_DNA"/>
</dbReference>
<accession>A0A6C0HVZ1</accession>
<dbReference type="AlphaFoldDB" id="A0A6C0HVZ1"/>
<dbReference type="InterPro" id="IPR002711">
    <property type="entry name" value="HNH"/>
</dbReference>
<keyword evidence="1" id="KW-1133">Transmembrane helix</keyword>
<evidence type="ECO:0000313" key="3">
    <source>
        <dbReference type="EMBL" id="QHT84043.1"/>
    </source>
</evidence>
<name>A0A6C0HVZ1_9ZZZZ</name>